<dbReference type="InterPro" id="IPR051784">
    <property type="entry name" value="Nod_factor_ABC_transporter"/>
</dbReference>
<feature type="transmembrane region" description="Helical" evidence="6">
    <location>
        <begin position="172"/>
        <end position="191"/>
    </location>
</feature>
<dbReference type="InterPro" id="IPR047817">
    <property type="entry name" value="ABC2_TM_bact-type"/>
</dbReference>
<feature type="transmembrane region" description="Helical" evidence="6">
    <location>
        <begin position="66"/>
        <end position="89"/>
    </location>
</feature>
<evidence type="ECO:0000259" key="7">
    <source>
        <dbReference type="PROSITE" id="PS51012"/>
    </source>
</evidence>
<evidence type="ECO:0000256" key="4">
    <source>
        <dbReference type="ARBA" id="ARBA00023136"/>
    </source>
</evidence>
<dbReference type="InterPro" id="IPR013525">
    <property type="entry name" value="ABC2_TM"/>
</dbReference>
<dbReference type="Proteomes" id="UP001501470">
    <property type="component" value="Unassembled WGS sequence"/>
</dbReference>
<keyword evidence="6" id="KW-1003">Cell membrane</keyword>
<evidence type="ECO:0000313" key="9">
    <source>
        <dbReference type="Proteomes" id="UP001501470"/>
    </source>
</evidence>
<accession>A0ABN2CNX8</accession>
<keyword evidence="2 6" id="KW-0812">Transmembrane</keyword>
<protein>
    <recommendedName>
        <fullName evidence="6">Transport permease protein</fullName>
    </recommendedName>
</protein>
<feature type="transmembrane region" description="Helical" evidence="6">
    <location>
        <begin position="225"/>
        <end position="245"/>
    </location>
</feature>
<dbReference type="EMBL" id="BAAAQD010000030">
    <property type="protein sequence ID" value="GAA1560848.1"/>
    <property type="molecule type" value="Genomic_DNA"/>
</dbReference>
<dbReference type="Pfam" id="PF01061">
    <property type="entry name" value="ABC2_membrane"/>
    <property type="match status" value="1"/>
</dbReference>
<organism evidence="8 9">
    <name type="scientific">Dactylosporangium maewongense</name>
    <dbReference type="NCBI Taxonomy" id="634393"/>
    <lineage>
        <taxon>Bacteria</taxon>
        <taxon>Bacillati</taxon>
        <taxon>Actinomycetota</taxon>
        <taxon>Actinomycetes</taxon>
        <taxon>Micromonosporales</taxon>
        <taxon>Micromonosporaceae</taxon>
        <taxon>Dactylosporangium</taxon>
    </lineage>
</organism>
<keyword evidence="3 6" id="KW-1133">Transmembrane helix</keyword>
<comment type="subcellular location">
    <subcellularLocation>
        <location evidence="6">Cell membrane</location>
        <topology evidence="6">Multi-pass membrane protein</topology>
    </subcellularLocation>
    <subcellularLocation>
        <location evidence="1">Membrane</location>
        <topology evidence="1">Multi-pass membrane protein</topology>
    </subcellularLocation>
</comment>
<evidence type="ECO:0000256" key="3">
    <source>
        <dbReference type="ARBA" id="ARBA00022989"/>
    </source>
</evidence>
<proteinExistence type="inferred from homology"/>
<dbReference type="PROSITE" id="PS51012">
    <property type="entry name" value="ABC_TM2"/>
    <property type="match status" value="1"/>
</dbReference>
<feature type="transmembrane region" description="Helical" evidence="6">
    <location>
        <begin position="137"/>
        <end position="160"/>
    </location>
</feature>
<evidence type="ECO:0000256" key="5">
    <source>
        <dbReference type="ARBA" id="ARBA00023251"/>
    </source>
</evidence>
<gene>
    <name evidence="8" type="ORF">GCM10009827_097650</name>
</gene>
<dbReference type="RefSeq" id="WP_344511869.1">
    <property type="nucleotide sequence ID" value="NZ_BAAAQD010000030.1"/>
</dbReference>
<keyword evidence="4 6" id="KW-0472">Membrane</keyword>
<sequence>MAHRTALALEYHLVSYKRTWRASVFSSFALPAMFLVAMGITVGHYIDERSTSIGVPYLDYLGPGLLASTALQVAVADSTWPVFGGFNWTRVYHAMRASPLTVGDVLRGHLAFVTLRVALSSIGFLVVLALFGALHSWWALTTPLVSMLLGVACAAPCFAFAARTETDGAFAVLFRVAVVPMTLFAGVFFPVESLPVAARLLAYVSPLWHGVELSRAATLGTTTAWGMPAHVAVLAVWCAVGYVLAVRSFTRKLGD</sequence>
<dbReference type="PIRSF" id="PIRSF006648">
    <property type="entry name" value="DrrB"/>
    <property type="match status" value="1"/>
</dbReference>
<feature type="transmembrane region" description="Helical" evidence="6">
    <location>
        <begin position="24"/>
        <end position="46"/>
    </location>
</feature>
<keyword evidence="9" id="KW-1185">Reference proteome</keyword>
<comment type="similarity">
    <text evidence="6">Belongs to the ABC-2 integral membrane protein family.</text>
</comment>
<dbReference type="InterPro" id="IPR000412">
    <property type="entry name" value="ABC_2_transport"/>
</dbReference>
<dbReference type="PANTHER" id="PTHR43229">
    <property type="entry name" value="NODULATION PROTEIN J"/>
    <property type="match status" value="1"/>
</dbReference>
<name>A0ABN2CNX8_9ACTN</name>
<keyword evidence="6" id="KW-0813">Transport</keyword>
<evidence type="ECO:0000256" key="2">
    <source>
        <dbReference type="ARBA" id="ARBA00022692"/>
    </source>
</evidence>
<evidence type="ECO:0000256" key="1">
    <source>
        <dbReference type="ARBA" id="ARBA00004141"/>
    </source>
</evidence>
<dbReference type="PRINTS" id="PR00164">
    <property type="entry name" value="ABC2TRNSPORT"/>
</dbReference>
<evidence type="ECO:0000313" key="8">
    <source>
        <dbReference type="EMBL" id="GAA1560848.1"/>
    </source>
</evidence>
<comment type="caution">
    <text evidence="8">The sequence shown here is derived from an EMBL/GenBank/DDBJ whole genome shotgun (WGS) entry which is preliminary data.</text>
</comment>
<keyword evidence="5" id="KW-0046">Antibiotic resistance</keyword>
<evidence type="ECO:0000256" key="6">
    <source>
        <dbReference type="RuleBase" id="RU361157"/>
    </source>
</evidence>
<dbReference type="PANTHER" id="PTHR43229:SF2">
    <property type="entry name" value="NODULATION PROTEIN J"/>
    <property type="match status" value="1"/>
</dbReference>
<feature type="transmembrane region" description="Helical" evidence="6">
    <location>
        <begin position="110"/>
        <end position="131"/>
    </location>
</feature>
<reference evidence="8 9" key="1">
    <citation type="journal article" date="2019" name="Int. J. Syst. Evol. Microbiol.">
        <title>The Global Catalogue of Microorganisms (GCM) 10K type strain sequencing project: providing services to taxonomists for standard genome sequencing and annotation.</title>
        <authorList>
            <consortium name="The Broad Institute Genomics Platform"/>
            <consortium name="The Broad Institute Genome Sequencing Center for Infectious Disease"/>
            <person name="Wu L."/>
            <person name="Ma J."/>
        </authorList>
    </citation>
    <scope>NUCLEOTIDE SEQUENCE [LARGE SCALE GENOMIC DNA]</scope>
    <source>
        <strain evidence="8 9">JCM 15933</strain>
    </source>
</reference>
<feature type="domain" description="ABC transmembrane type-2" evidence="7">
    <location>
        <begin position="22"/>
        <end position="252"/>
    </location>
</feature>